<name>A0ACC1J0K3_9FUNG</name>
<dbReference type="EMBL" id="JANBPW010005223">
    <property type="protein sequence ID" value="KAJ1933092.1"/>
    <property type="molecule type" value="Genomic_DNA"/>
</dbReference>
<evidence type="ECO:0000313" key="1">
    <source>
        <dbReference type="EMBL" id="KAJ1933092.1"/>
    </source>
</evidence>
<accession>A0ACC1J0K3</accession>
<organism evidence="1 2">
    <name type="scientific">Linderina macrospora</name>
    <dbReference type="NCBI Taxonomy" id="4868"/>
    <lineage>
        <taxon>Eukaryota</taxon>
        <taxon>Fungi</taxon>
        <taxon>Fungi incertae sedis</taxon>
        <taxon>Zoopagomycota</taxon>
        <taxon>Kickxellomycotina</taxon>
        <taxon>Kickxellomycetes</taxon>
        <taxon>Kickxellales</taxon>
        <taxon>Kickxellaceae</taxon>
        <taxon>Linderina</taxon>
    </lineage>
</organism>
<gene>
    <name evidence="1" type="ORF">FBU59_006152</name>
</gene>
<sequence length="151" mass="18046">MLSMRSPILRYVLLAFSIVTLYGLFQHSYQAKSSLKPYERTVSYQPGDPKPVKACFVVLARNRDWFSLRQSMKHMEDRFNHRFNYPYVILNDEPFTDEFKNMTQSMTKAEVLFGQIPKEHWSYPDWIDQEKARRERKKMQDNKVMYGGSES</sequence>
<protein>
    <submittedName>
        <fullName evidence="1">Uncharacterized protein</fullName>
    </submittedName>
</protein>
<evidence type="ECO:0000313" key="2">
    <source>
        <dbReference type="Proteomes" id="UP001150603"/>
    </source>
</evidence>
<keyword evidence="2" id="KW-1185">Reference proteome</keyword>
<comment type="caution">
    <text evidence="1">The sequence shown here is derived from an EMBL/GenBank/DDBJ whole genome shotgun (WGS) entry which is preliminary data.</text>
</comment>
<proteinExistence type="predicted"/>
<dbReference type="Proteomes" id="UP001150603">
    <property type="component" value="Unassembled WGS sequence"/>
</dbReference>
<reference evidence="1" key="1">
    <citation type="submission" date="2022-07" db="EMBL/GenBank/DDBJ databases">
        <title>Phylogenomic reconstructions and comparative analyses of Kickxellomycotina fungi.</title>
        <authorList>
            <person name="Reynolds N.K."/>
            <person name="Stajich J.E."/>
            <person name="Barry K."/>
            <person name="Grigoriev I.V."/>
            <person name="Crous P."/>
            <person name="Smith M.E."/>
        </authorList>
    </citation>
    <scope>NUCLEOTIDE SEQUENCE</scope>
    <source>
        <strain evidence="1">NRRL 5244</strain>
    </source>
</reference>
<feature type="non-terminal residue" evidence="1">
    <location>
        <position position="151"/>
    </location>
</feature>